<dbReference type="OrthoDB" id="2818001at2759"/>
<evidence type="ECO:0000313" key="3">
    <source>
        <dbReference type="Proteomes" id="UP000467700"/>
    </source>
</evidence>
<feature type="chain" id="PRO_5035916109" evidence="1">
    <location>
        <begin position="22"/>
        <end position="180"/>
    </location>
</feature>
<accession>A0A8S0VY73</accession>
<keyword evidence="1" id="KW-0732">Signal</keyword>
<proteinExistence type="predicted"/>
<reference evidence="2 3" key="1">
    <citation type="submission" date="2020-01" db="EMBL/GenBank/DDBJ databases">
        <authorList>
            <person name="Gupta K D."/>
        </authorList>
    </citation>
    <scope>NUCLEOTIDE SEQUENCE [LARGE SCALE GENOMIC DNA]</scope>
</reference>
<feature type="signal peptide" evidence="1">
    <location>
        <begin position="1"/>
        <end position="21"/>
    </location>
</feature>
<comment type="caution">
    <text evidence="2">The sequence shown here is derived from an EMBL/GenBank/DDBJ whole genome shotgun (WGS) entry which is preliminary data.</text>
</comment>
<gene>
    <name evidence="2" type="ORF">AAE3_LOCUS8892</name>
</gene>
<dbReference type="Proteomes" id="UP000467700">
    <property type="component" value="Unassembled WGS sequence"/>
</dbReference>
<name>A0A8S0VY73_CYCAE</name>
<dbReference type="AlphaFoldDB" id="A0A8S0VY73"/>
<keyword evidence="3" id="KW-1185">Reference proteome</keyword>
<sequence>MKNIFASSLFLLSAIPALIWGATVPNADTPLFYLVSSSKSPANLLPVRMSSGGGGGLATLKGSGVPAQLYFYQGTLTVYDPNNNTFPYRPLVNSIQDASGCQSFGALVFVQGTSTNKCARYSSFQIQSNAENSQLGAELVFNYVGGFYACGSGQEIWYKINASDGPSGCDLIHLYTVPTA</sequence>
<evidence type="ECO:0000313" key="2">
    <source>
        <dbReference type="EMBL" id="CAA7266674.1"/>
    </source>
</evidence>
<protein>
    <submittedName>
        <fullName evidence="2">Uncharacterized protein</fullName>
    </submittedName>
</protein>
<evidence type="ECO:0000256" key="1">
    <source>
        <dbReference type="SAM" id="SignalP"/>
    </source>
</evidence>
<dbReference type="EMBL" id="CACVBS010000056">
    <property type="protein sequence ID" value="CAA7266674.1"/>
    <property type="molecule type" value="Genomic_DNA"/>
</dbReference>
<organism evidence="2 3">
    <name type="scientific">Cyclocybe aegerita</name>
    <name type="common">Black poplar mushroom</name>
    <name type="synonym">Agrocybe aegerita</name>
    <dbReference type="NCBI Taxonomy" id="1973307"/>
    <lineage>
        <taxon>Eukaryota</taxon>
        <taxon>Fungi</taxon>
        <taxon>Dikarya</taxon>
        <taxon>Basidiomycota</taxon>
        <taxon>Agaricomycotina</taxon>
        <taxon>Agaricomycetes</taxon>
        <taxon>Agaricomycetidae</taxon>
        <taxon>Agaricales</taxon>
        <taxon>Agaricineae</taxon>
        <taxon>Bolbitiaceae</taxon>
        <taxon>Cyclocybe</taxon>
    </lineage>
</organism>